<dbReference type="EMBL" id="BLJY01000007">
    <property type="protein sequence ID" value="GFF17464.1"/>
    <property type="molecule type" value="Genomic_DNA"/>
</dbReference>
<accession>A0A5M3Z574</accession>
<dbReference type="Proteomes" id="UP000452235">
    <property type="component" value="Unassembled WGS sequence"/>
</dbReference>
<comment type="caution">
    <text evidence="1">The sequence shown here is derived from an EMBL/GenBank/DDBJ whole genome shotgun (WGS) entry which is preliminary data.</text>
</comment>
<dbReference type="AlphaFoldDB" id="A0A5M3Z574"/>
<evidence type="ECO:0000313" key="1">
    <source>
        <dbReference type="EMBL" id="GFF17464.1"/>
    </source>
</evidence>
<protein>
    <submittedName>
        <fullName evidence="1">Methyltransferase</fullName>
    </submittedName>
</protein>
<proteinExistence type="predicted"/>
<dbReference type="GO" id="GO:0008168">
    <property type="term" value="F:methyltransferase activity"/>
    <property type="evidence" value="ECO:0007669"/>
    <property type="project" value="UniProtKB-KW"/>
</dbReference>
<reference evidence="1 2" key="1">
    <citation type="submission" date="2020-01" db="EMBL/GenBank/DDBJ databases">
        <title>Aspergillus terreus IFO 6365 whole genome shotgun sequence.</title>
        <authorList>
            <person name="Kanamasa S."/>
            <person name="Takahashi H."/>
        </authorList>
    </citation>
    <scope>NUCLEOTIDE SEQUENCE [LARGE SCALE GENOMIC DNA]</scope>
    <source>
        <strain evidence="1 2">IFO 6365</strain>
    </source>
</reference>
<name>A0A5M3Z574_ASPTE</name>
<dbReference type="OrthoDB" id="3647at2759"/>
<gene>
    <name evidence="1" type="ORF">ATEIFO6365_0007001300</name>
</gene>
<dbReference type="GO" id="GO:0032259">
    <property type="term" value="P:methylation"/>
    <property type="evidence" value="ECO:0007669"/>
    <property type="project" value="UniProtKB-KW"/>
</dbReference>
<organism evidence="1 2">
    <name type="scientific">Aspergillus terreus</name>
    <dbReference type="NCBI Taxonomy" id="33178"/>
    <lineage>
        <taxon>Eukaryota</taxon>
        <taxon>Fungi</taxon>
        <taxon>Dikarya</taxon>
        <taxon>Ascomycota</taxon>
        <taxon>Pezizomycotina</taxon>
        <taxon>Eurotiomycetes</taxon>
        <taxon>Eurotiomycetidae</taxon>
        <taxon>Eurotiales</taxon>
        <taxon>Aspergillaceae</taxon>
        <taxon>Aspergillus</taxon>
        <taxon>Aspergillus subgen. Circumdati</taxon>
    </lineage>
</organism>
<keyword evidence="2" id="KW-1185">Reference proteome</keyword>
<sequence>MWRNIFNNLRSGGRCVGITSNPDMLFSVFPSGPRYGLTIIELARPAVGTARARVEPHTSQPIAFEAYTRARALYEKTAHAAGLCHLRWLPAKARMTLTLITRIS</sequence>
<evidence type="ECO:0000313" key="2">
    <source>
        <dbReference type="Proteomes" id="UP000452235"/>
    </source>
</evidence>
<keyword evidence="1" id="KW-0808">Transferase</keyword>
<keyword evidence="1" id="KW-0489">Methyltransferase</keyword>